<feature type="transmembrane region" description="Helical" evidence="13">
    <location>
        <begin position="203"/>
        <end position="229"/>
    </location>
</feature>
<evidence type="ECO:0000256" key="7">
    <source>
        <dbReference type="ARBA" id="ARBA00022989"/>
    </source>
</evidence>
<sequence>MEEGSVLQRISGALRTIWRMPEVRAVLQFGQFTASFLFVVLYVWSTYSTPAPFSIRYNLDLMLCVLFATEFLFRLAEAESKTRMLSSVWNVLDFVAFFPPLLELALMYGANLPFRLGRFDLRWFKILRALRVMRISLLAGEMRTMHLSSSGALLSGAASIRLYQLVASVLTLLFTTSAIVHLVERIPFFDALYFVTTTLTTVGYGDVVVSSTLGKVAVLGMICVGVVLIPVQTSQLYAQLTARRVTLGTLPGTKGPAVLVGTRLSEVRGFSDFFSEFFTALRTVHFPPNLRMELNDRRLTLAEGSCLSERDLVRTAAHRAAAILLLADRFSPSAHQEDLGLQFQVWAVKSYTKSVPVYVQVLQRDSLRMLAPFLDPERDVLVSVKQMRHRLLALSCLCPGASTLIANLLRRASVLPPEAQPRTAAGRRWLRAYLNGCAFKILDTMLPEHLAGLPFCDLVEWLYRTSNFVLIGVMQGKKVVLNPGRRRLKGGEAGVFMATSQAALNEALTRRFSRPLHPSDPRHYLDAPMPAGMQDNDDYFHEDPKQLCIPDIPDDLNTESDSIDLDDVPCRVEELLPEPSTPASMSAPASTSAPDQSGEMRAAAAAAAAAAPISRIEDAVDRHRDAVLGRVPLAKAADAIRATARAAAQSTDRVLASESYEENNIDLEDEAEEEAETLSKSSATEGSEEGPRPNASSADSEQGDDLSDQQKEAADINAAAKDAGEGFVEDYMEERRQASSSGSVSTSSRDDDDTLGPLGDMAGHVIVCGADGSFLNFVEQLRRCDPMPTPVVVLHPSRPAAAWAALRALGPVHWVPGVPSDGASLRAARAKHARALAYLAHSSRPSKEEAHAGDSPEWASVRDRAVLADAEGLLTCYGVGEESNGLLTHAVIELCYTSSVRFLQPGLLLQGMGANDAGDFATQKEPRKSWQMRKRQERAALKEGLAEWQANPYYCAGRVTVPAIIDTLSASFFNRAMLTSLMTELAGDDGRAGGALLRQVDVGADMVGRTYGEMFARLALQQRLVPLGLYRRKSENPVWRLSYAVTNPPWHERLEAHDKVFVLRERGGPWMA</sequence>
<evidence type="ECO:0000256" key="13">
    <source>
        <dbReference type="SAM" id="Phobius"/>
    </source>
</evidence>
<feature type="transmembrane region" description="Helical" evidence="13">
    <location>
        <begin position="57"/>
        <end position="76"/>
    </location>
</feature>
<keyword evidence="6" id="KW-0630">Potassium</keyword>
<dbReference type="Gene3D" id="1.20.120.350">
    <property type="entry name" value="Voltage-gated potassium channels. Chain C"/>
    <property type="match status" value="1"/>
</dbReference>
<feature type="region of interest" description="Disordered" evidence="12">
    <location>
        <begin position="648"/>
        <end position="716"/>
    </location>
</feature>
<dbReference type="InterPro" id="IPR027359">
    <property type="entry name" value="Volt_channel_dom_sf"/>
</dbReference>
<dbReference type="InterPro" id="IPR003148">
    <property type="entry name" value="RCK_N"/>
</dbReference>
<feature type="transmembrane region" description="Helical" evidence="13">
    <location>
        <begin position="25"/>
        <end position="45"/>
    </location>
</feature>
<dbReference type="Gene3D" id="3.40.50.720">
    <property type="entry name" value="NAD(P)-binding Rossmann-like Domain"/>
    <property type="match status" value="1"/>
</dbReference>
<gene>
    <name evidence="17" type="ORF">WJX75_008018</name>
</gene>
<dbReference type="Pfam" id="PF22614">
    <property type="entry name" value="Slo-like_RCK"/>
    <property type="match status" value="2"/>
</dbReference>
<keyword evidence="2" id="KW-0813">Transport</keyword>
<keyword evidence="10" id="KW-0407">Ion channel</keyword>
<feature type="domain" description="Calcium-activated potassium channel BK alpha subunit" evidence="14">
    <location>
        <begin position="381"/>
        <end position="473"/>
    </location>
</feature>
<keyword evidence="4 13" id="KW-0812">Transmembrane</keyword>
<feature type="domain" description="RCK N-terminal" evidence="16">
    <location>
        <begin position="298"/>
        <end position="359"/>
    </location>
</feature>
<feature type="region of interest" description="Disordered" evidence="12">
    <location>
        <begin position="577"/>
        <end position="603"/>
    </location>
</feature>
<protein>
    <recommendedName>
        <fullName evidence="19">Voltage-gated potassium channel</fullName>
    </recommendedName>
</protein>
<feature type="domain" description="Potassium channel" evidence="15">
    <location>
        <begin position="169"/>
        <end position="236"/>
    </location>
</feature>
<evidence type="ECO:0000256" key="8">
    <source>
        <dbReference type="ARBA" id="ARBA00023065"/>
    </source>
</evidence>
<accession>A0ABR2Z564</accession>
<dbReference type="SUPFAM" id="SSF81324">
    <property type="entry name" value="Voltage-gated potassium channels"/>
    <property type="match status" value="1"/>
</dbReference>
<keyword evidence="9 13" id="KW-0472">Membrane</keyword>
<name>A0ABR2Z564_9CHLO</name>
<evidence type="ECO:0000256" key="10">
    <source>
        <dbReference type="ARBA" id="ARBA00023303"/>
    </source>
</evidence>
<evidence type="ECO:0000256" key="5">
    <source>
        <dbReference type="ARBA" id="ARBA00022826"/>
    </source>
</evidence>
<feature type="compositionally biased region" description="Acidic residues" evidence="12">
    <location>
        <begin position="659"/>
        <end position="676"/>
    </location>
</feature>
<evidence type="ECO:0000259" key="15">
    <source>
        <dbReference type="Pfam" id="PF07885"/>
    </source>
</evidence>
<feature type="domain" description="RCK N-terminal" evidence="16">
    <location>
        <begin position="761"/>
        <end position="854"/>
    </location>
</feature>
<reference evidence="17 18" key="1">
    <citation type="journal article" date="2024" name="Nat. Commun.">
        <title>Phylogenomics reveals the evolutionary origins of lichenization in chlorophyte algae.</title>
        <authorList>
            <person name="Puginier C."/>
            <person name="Libourel C."/>
            <person name="Otte J."/>
            <person name="Skaloud P."/>
            <person name="Haon M."/>
            <person name="Grisel S."/>
            <person name="Petersen M."/>
            <person name="Berrin J.G."/>
            <person name="Delaux P.M."/>
            <person name="Dal Grande F."/>
            <person name="Keller J."/>
        </authorList>
    </citation>
    <scope>NUCLEOTIDE SEQUENCE [LARGE SCALE GENOMIC DNA]</scope>
    <source>
        <strain evidence="17 18">SAG 216-7</strain>
    </source>
</reference>
<feature type="transmembrane region" description="Helical" evidence="13">
    <location>
        <begin position="88"/>
        <end position="110"/>
    </location>
</feature>
<dbReference type="Gene3D" id="1.10.287.70">
    <property type="match status" value="1"/>
</dbReference>
<evidence type="ECO:0008006" key="19">
    <source>
        <dbReference type="Google" id="ProtNLM"/>
    </source>
</evidence>
<keyword evidence="3" id="KW-0633">Potassium transport</keyword>
<evidence type="ECO:0000313" key="17">
    <source>
        <dbReference type="EMBL" id="KAK9918916.1"/>
    </source>
</evidence>
<dbReference type="InterPro" id="IPR013099">
    <property type="entry name" value="K_chnl_dom"/>
</dbReference>
<organism evidence="17 18">
    <name type="scientific">Coccomyxa subellipsoidea</name>
    <dbReference type="NCBI Taxonomy" id="248742"/>
    <lineage>
        <taxon>Eukaryota</taxon>
        <taxon>Viridiplantae</taxon>
        <taxon>Chlorophyta</taxon>
        <taxon>core chlorophytes</taxon>
        <taxon>Trebouxiophyceae</taxon>
        <taxon>Trebouxiophyceae incertae sedis</taxon>
        <taxon>Coccomyxaceae</taxon>
        <taxon>Coccomyxa</taxon>
    </lineage>
</organism>
<evidence type="ECO:0000313" key="18">
    <source>
        <dbReference type="Proteomes" id="UP001491310"/>
    </source>
</evidence>
<evidence type="ECO:0000256" key="1">
    <source>
        <dbReference type="ARBA" id="ARBA00004141"/>
    </source>
</evidence>
<dbReference type="InterPro" id="IPR003929">
    <property type="entry name" value="K_chnl_BK_asu"/>
</dbReference>
<evidence type="ECO:0000256" key="12">
    <source>
        <dbReference type="SAM" id="MobiDB-lite"/>
    </source>
</evidence>
<keyword evidence="8" id="KW-0406">Ion transport</keyword>
<evidence type="ECO:0000259" key="16">
    <source>
        <dbReference type="Pfam" id="PF22614"/>
    </source>
</evidence>
<feature type="compositionally biased region" description="Low complexity" evidence="12">
    <location>
        <begin position="581"/>
        <end position="594"/>
    </location>
</feature>
<keyword evidence="18" id="KW-1185">Reference proteome</keyword>
<dbReference type="PANTHER" id="PTHR10027">
    <property type="entry name" value="CALCIUM-ACTIVATED POTASSIUM CHANNEL ALPHA CHAIN"/>
    <property type="match status" value="1"/>
</dbReference>
<evidence type="ECO:0000256" key="6">
    <source>
        <dbReference type="ARBA" id="ARBA00022958"/>
    </source>
</evidence>
<feature type="region of interest" description="Disordered" evidence="12">
    <location>
        <begin position="734"/>
        <end position="757"/>
    </location>
</feature>
<dbReference type="EMBL" id="JALJOT010000001">
    <property type="protein sequence ID" value="KAK9918916.1"/>
    <property type="molecule type" value="Genomic_DNA"/>
</dbReference>
<proteinExistence type="predicted"/>
<comment type="subcellular location">
    <subcellularLocation>
        <location evidence="1">Membrane</location>
        <topology evidence="1">Multi-pass membrane protein</topology>
    </subcellularLocation>
</comment>
<evidence type="ECO:0000256" key="9">
    <source>
        <dbReference type="ARBA" id="ARBA00023136"/>
    </source>
</evidence>
<feature type="transmembrane region" description="Helical" evidence="13">
    <location>
        <begin position="162"/>
        <end position="183"/>
    </location>
</feature>
<dbReference type="Proteomes" id="UP001491310">
    <property type="component" value="Unassembled WGS sequence"/>
</dbReference>
<evidence type="ECO:0000259" key="14">
    <source>
        <dbReference type="Pfam" id="PF03493"/>
    </source>
</evidence>
<comment type="catalytic activity">
    <reaction evidence="11">
        <text>K(+)(in) = K(+)(out)</text>
        <dbReference type="Rhea" id="RHEA:29463"/>
        <dbReference type="ChEBI" id="CHEBI:29103"/>
    </reaction>
</comment>
<evidence type="ECO:0000256" key="2">
    <source>
        <dbReference type="ARBA" id="ARBA00022448"/>
    </source>
</evidence>
<dbReference type="Pfam" id="PF07885">
    <property type="entry name" value="Ion_trans_2"/>
    <property type="match status" value="1"/>
</dbReference>
<dbReference type="PANTHER" id="PTHR10027:SF10">
    <property type="entry name" value="SLOWPOKE 2, ISOFORM D"/>
    <property type="match status" value="1"/>
</dbReference>
<keyword evidence="5" id="KW-0631">Potassium channel</keyword>
<evidence type="ECO:0000256" key="4">
    <source>
        <dbReference type="ARBA" id="ARBA00022692"/>
    </source>
</evidence>
<keyword evidence="7 13" id="KW-1133">Transmembrane helix</keyword>
<dbReference type="Pfam" id="PF03493">
    <property type="entry name" value="BK_channel_a"/>
    <property type="match status" value="1"/>
</dbReference>
<comment type="caution">
    <text evidence="17">The sequence shown here is derived from an EMBL/GenBank/DDBJ whole genome shotgun (WGS) entry which is preliminary data.</text>
</comment>
<dbReference type="InterPro" id="IPR047871">
    <property type="entry name" value="K_chnl_Slo-like"/>
</dbReference>
<dbReference type="PRINTS" id="PR00169">
    <property type="entry name" value="KCHANNEL"/>
</dbReference>
<evidence type="ECO:0000256" key="3">
    <source>
        <dbReference type="ARBA" id="ARBA00022538"/>
    </source>
</evidence>
<evidence type="ECO:0000256" key="11">
    <source>
        <dbReference type="ARBA" id="ARBA00034430"/>
    </source>
</evidence>